<keyword evidence="3" id="KW-0547">Nucleotide-binding</keyword>
<comment type="caution">
    <text evidence="14">The sequence shown here is derived from an EMBL/GenBank/DDBJ whole genome shotgun (WGS) entry which is preliminary data.</text>
</comment>
<dbReference type="PANTHER" id="PTHR10953:SF102">
    <property type="entry name" value="ADENYLYLTRANSFERASE AND SULFURTRANSFERASE MOCS3"/>
    <property type="match status" value="1"/>
</dbReference>
<comment type="catalytic activity">
    <reaction evidence="5">
        <text>[molybdopterin-synthase sulfur-carrier protein]-C-terminal Gly-Gly + ATP + H(+) = [molybdopterin-synthase sulfur-carrier protein]-C-terminal Gly-Gly-AMP + diphosphate</text>
        <dbReference type="Rhea" id="RHEA:43616"/>
        <dbReference type="Rhea" id="RHEA-COMP:12159"/>
        <dbReference type="Rhea" id="RHEA-COMP:12202"/>
        <dbReference type="ChEBI" id="CHEBI:15378"/>
        <dbReference type="ChEBI" id="CHEBI:30616"/>
        <dbReference type="ChEBI" id="CHEBI:33019"/>
        <dbReference type="ChEBI" id="CHEBI:90618"/>
        <dbReference type="ChEBI" id="CHEBI:90778"/>
        <dbReference type="EC" id="2.7.7.80"/>
    </reaction>
</comment>
<keyword evidence="14" id="KW-0548">Nucleotidyltransferase</keyword>
<dbReference type="EC" id="2.7.7.80" evidence="8"/>
<dbReference type="GO" id="GO:0008146">
    <property type="term" value="F:sulfotransferase activity"/>
    <property type="evidence" value="ECO:0007669"/>
    <property type="project" value="TreeGrafter"/>
</dbReference>
<name>A0A2V3TZT4_9HYPH</name>
<evidence type="ECO:0000313" key="15">
    <source>
        <dbReference type="Proteomes" id="UP000248021"/>
    </source>
</evidence>
<proteinExistence type="inferred from homology"/>
<evidence type="ECO:0000256" key="5">
    <source>
        <dbReference type="ARBA" id="ARBA00052218"/>
    </source>
</evidence>
<dbReference type="NCBIfam" id="NF004281">
    <property type="entry name" value="PRK05690.1"/>
    <property type="match status" value="1"/>
</dbReference>
<dbReference type="FunFam" id="3.40.50.720:FF:000033">
    <property type="entry name" value="Adenylyltransferase and sulfurtransferase MOCS3"/>
    <property type="match status" value="1"/>
</dbReference>
<dbReference type="CDD" id="cd00757">
    <property type="entry name" value="ThiF_MoeB_HesA_family"/>
    <property type="match status" value="1"/>
</dbReference>
<evidence type="ECO:0000256" key="3">
    <source>
        <dbReference type="ARBA" id="ARBA00022741"/>
    </source>
</evidence>
<dbReference type="EMBL" id="QJJK01000011">
    <property type="protein sequence ID" value="PXW54733.1"/>
    <property type="molecule type" value="Genomic_DNA"/>
</dbReference>
<sequence length="261" mass="27485">MVSLSGEEIERYARHIILRDVGGPGQAKLKAARVLVIGAGGLGSPLLQYLAAAGVGTIGIADDDIVSLSNLQRQVIHGTPDIDRPKVDSAVDAIARLNPHVQVVPHRLRVVPGNVEALLADYDVIADGSDNFATRYLVSDTAFRVGRPLVMGALGTFDASLTTIRAHERGPDGRPNPTYRCLFPEPPAPGTVPTCEEAGIIGALPGLVGSLMALEVIRAIVGFGEGLVGRLLLIDALTMRFETLSYGWDPDNVLSGVDASP</sequence>
<dbReference type="InterPro" id="IPR000594">
    <property type="entry name" value="ThiF_NAD_FAD-bd"/>
</dbReference>
<evidence type="ECO:0000256" key="8">
    <source>
        <dbReference type="ARBA" id="ARBA00066884"/>
    </source>
</evidence>
<dbReference type="Gene3D" id="3.40.50.720">
    <property type="entry name" value="NAD(P)-binding Rossmann-like Domain"/>
    <property type="match status" value="1"/>
</dbReference>
<evidence type="ECO:0000256" key="4">
    <source>
        <dbReference type="ARBA" id="ARBA00022840"/>
    </source>
</evidence>
<dbReference type="SUPFAM" id="SSF69572">
    <property type="entry name" value="Activating enzymes of the ubiquitin-like proteins"/>
    <property type="match status" value="1"/>
</dbReference>
<accession>A0A2V3TZT4</accession>
<gene>
    <name evidence="14" type="ORF">C7450_111266</name>
</gene>
<dbReference type="InterPro" id="IPR045886">
    <property type="entry name" value="ThiF/MoeB/HesA"/>
</dbReference>
<evidence type="ECO:0000256" key="9">
    <source>
        <dbReference type="ARBA" id="ARBA00073635"/>
    </source>
</evidence>
<protein>
    <recommendedName>
        <fullName evidence="9">Molybdopterin-synthase adenylyltransferase</fullName>
        <ecNumber evidence="8">2.7.7.80</ecNumber>
    </recommendedName>
    <alternativeName>
        <fullName evidence="12">MoaD protein adenylase</fullName>
    </alternativeName>
    <alternativeName>
        <fullName evidence="10">Molybdopterin-converting factor subunit 1 adenylase</fullName>
    </alternativeName>
    <alternativeName>
        <fullName evidence="11">Sulfur carrier protein MoaD adenylyltransferase</fullName>
    </alternativeName>
</protein>
<evidence type="ECO:0000256" key="7">
    <source>
        <dbReference type="ARBA" id="ARBA00063809"/>
    </source>
</evidence>
<comment type="function">
    <text evidence="6">Catalyzes the adenylation by ATP of the carboxyl group of the C-terminal glycine of sulfur carrier protein MoaD.</text>
</comment>
<evidence type="ECO:0000256" key="2">
    <source>
        <dbReference type="ARBA" id="ARBA00022679"/>
    </source>
</evidence>
<comment type="subunit">
    <text evidence="7">Homodimer. Forms a stable heterotetrameric complex of 2 MoeB and 2 MoaD during adenylation of MoaD.</text>
</comment>
<dbReference type="RefSeq" id="WP_110377178.1">
    <property type="nucleotide sequence ID" value="NZ_JAHBRY010000001.1"/>
</dbReference>
<reference evidence="14 15" key="1">
    <citation type="submission" date="2018-05" db="EMBL/GenBank/DDBJ databases">
        <title>Genomic Encyclopedia of Type Strains, Phase IV (KMG-IV): sequencing the most valuable type-strain genomes for metagenomic binning, comparative biology and taxonomic classification.</title>
        <authorList>
            <person name="Goeker M."/>
        </authorList>
    </citation>
    <scope>NUCLEOTIDE SEQUENCE [LARGE SCALE GENOMIC DNA]</scope>
    <source>
        <strain evidence="14 15">DSM 6462</strain>
    </source>
</reference>
<dbReference type="AlphaFoldDB" id="A0A2V3TZT4"/>
<evidence type="ECO:0000256" key="11">
    <source>
        <dbReference type="ARBA" id="ARBA00075328"/>
    </source>
</evidence>
<evidence type="ECO:0000313" key="14">
    <source>
        <dbReference type="EMBL" id="PXW54733.1"/>
    </source>
</evidence>
<keyword evidence="4" id="KW-0067">ATP-binding</keyword>
<evidence type="ECO:0000256" key="10">
    <source>
        <dbReference type="ARBA" id="ARBA00075110"/>
    </source>
</evidence>
<keyword evidence="2 14" id="KW-0808">Transferase</keyword>
<comment type="similarity">
    <text evidence="1">Belongs to the HesA/MoeB/ThiF family.</text>
</comment>
<evidence type="ECO:0000256" key="12">
    <source>
        <dbReference type="ARBA" id="ARBA00078531"/>
    </source>
</evidence>
<dbReference type="Proteomes" id="UP000248021">
    <property type="component" value="Unassembled WGS sequence"/>
</dbReference>
<evidence type="ECO:0000259" key="13">
    <source>
        <dbReference type="Pfam" id="PF00899"/>
    </source>
</evidence>
<dbReference type="GO" id="GO:0061605">
    <property type="term" value="F:molybdopterin-synthase adenylyltransferase activity"/>
    <property type="evidence" value="ECO:0007669"/>
    <property type="project" value="UniProtKB-EC"/>
</dbReference>
<evidence type="ECO:0000256" key="1">
    <source>
        <dbReference type="ARBA" id="ARBA00009919"/>
    </source>
</evidence>
<dbReference type="GO" id="GO:0008641">
    <property type="term" value="F:ubiquitin-like modifier activating enzyme activity"/>
    <property type="evidence" value="ECO:0007669"/>
    <property type="project" value="InterPro"/>
</dbReference>
<dbReference type="InterPro" id="IPR035985">
    <property type="entry name" value="Ubiquitin-activating_enz"/>
</dbReference>
<dbReference type="GO" id="GO:0004792">
    <property type="term" value="F:thiosulfate-cyanide sulfurtransferase activity"/>
    <property type="evidence" value="ECO:0007669"/>
    <property type="project" value="TreeGrafter"/>
</dbReference>
<keyword evidence="15" id="KW-1185">Reference proteome</keyword>
<dbReference type="Pfam" id="PF00899">
    <property type="entry name" value="ThiF"/>
    <property type="match status" value="1"/>
</dbReference>
<dbReference type="PANTHER" id="PTHR10953">
    <property type="entry name" value="UBIQUITIN-ACTIVATING ENZYME E1"/>
    <property type="match status" value="1"/>
</dbReference>
<feature type="domain" description="THIF-type NAD/FAD binding fold" evidence="13">
    <location>
        <begin position="12"/>
        <end position="245"/>
    </location>
</feature>
<dbReference type="GO" id="GO:0005829">
    <property type="term" value="C:cytosol"/>
    <property type="evidence" value="ECO:0007669"/>
    <property type="project" value="TreeGrafter"/>
</dbReference>
<evidence type="ECO:0000256" key="6">
    <source>
        <dbReference type="ARBA" id="ARBA00055169"/>
    </source>
</evidence>
<dbReference type="OrthoDB" id="9804286at2"/>
<dbReference type="GO" id="GO:0005524">
    <property type="term" value="F:ATP binding"/>
    <property type="evidence" value="ECO:0007669"/>
    <property type="project" value="UniProtKB-KW"/>
</dbReference>
<organism evidence="14 15">
    <name type="scientific">Chelatococcus asaccharovorans</name>
    <dbReference type="NCBI Taxonomy" id="28210"/>
    <lineage>
        <taxon>Bacteria</taxon>
        <taxon>Pseudomonadati</taxon>
        <taxon>Pseudomonadota</taxon>
        <taxon>Alphaproteobacteria</taxon>
        <taxon>Hyphomicrobiales</taxon>
        <taxon>Chelatococcaceae</taxon>
        <taxon>Chelatococcus</taxon>
    </lineage>
</organism>